<dbReference type="EMBL" id="JBHRTR010000034">
    <property type="protein sequence ID" value="MFC3229763.1"/>
    <property type="molecule type" value="Genomic_DNA"/>
</dbReference>
<feature type="transmembrane region" description="Helical" evidence="5">
    <location>
        <begin position="102"/>
        <end position="124"/>
    </location>
</feature>
<gene>
    <name evidence="7" type="ORF">ACFOGJ_21115</name>
</gene>
<evidence type="ECO:0000256" key="3">
    <source>
        <dbReference type="ARBA" id="ARBA00022989"/>
    </source>
</evidence>
<comment type="caution">
    <text evidence="7">The sequence shown here is derived from an EMBL/GenBank/DDBJ whole genome shotgun (WGS) entry which is preliminary data.</text>
</comment>
<feature type="domain" description="Sodium/calcium exchanger membrane region" evidence="6">
    <location>
        <begin position="72"/>
        <end position="223"/>
    </location>
</feature>
<dbReference type="Pfam" id="PF01699">
    <property type="entry name" value="Na_Ca_ex"/>
    <property type="match status" value="2"/>
</dbReference>
<feature type="transmembrane region" description="Helical" evidence="5">
    <location>
        <begin position="35"/>
        <end position="56"/>
    </location>
</feature>
<feature type="transmembrane region" description="Helical" evidence="5">
    <location>
        <begin position="393"/>
        <end position="410"/>
    </location>
</feature>
<feature type="transmembrane region" description="Helical" evidence="5">
    <location>
        <begin position="68"/>
        <end position="90"/>
    </location>
</feature>
<feature type="transmembrane region" description="Helical" evidence="5">
    <location>
        <begin position="333"/>
        <end position="357"/>
    </location>
</feature>
<feature type="transmembrane region" description="Helical" evidence="5">
    <location>
        <begin position="136"/>
        <end position="155"/>
    </location>
</feature>
<feature type="transmembrane region" description="Helical" evidence="5">
    <location>
        <begin position="266"/>
        <end position="287"/>
    </location>
</feature>
<feature type="transmembrane region" description="Helical" evidence="5">
    <location>
        <begin position="299"/>
        <end position="321"/>
    </location>
</feature>
<dbReference type="InterPro" id="IPR004837">
    <property type="entry name" value="NaCa_Exmemb"/>
</dbReference>
<comment type="subcellular location">
    <subcellularLocation>
        <location evidence="1">Membrane</location>
        <topology evidence="1">Multi-pass membrane protein</topology>
    </subcellularLocation>
</comment>
<feature type="transmembrane region" description="Helical" evidence="5">
    <location>
        <begin position="167"/>
        <end position="187"/>
    </location>
</feature>
<evidence type="ECO:0000256" key="4">
    <source>
        <dbReference type="ARBA" id="ARBA00023136"/>
    </source>
</evidence>
<keyword evidence="2 5" id="KW-0812">Transmembrane</keyword>
<dbReference type="RefSeq" id="WP_379904270.1">
    <property type="nucleotide sequence ID" value="NZ_JBHRTR010000034.1"/>
</dbReference>
<organism evidence="7 8">
    <name type="scientific">Marinibaculum pumilum</name>
    <dbReference type="NCBI Taxonomy" id="1766165"/>
    <lineage>
        <taxon>Bacteria</taxon>
        <taxon>Pseudomonadati</taxon>
        <taxon>Pseudomonadota</taxon>
        <taxon>Alphaproteobacteria</taxon>
        <taxon>Rhodospirillales</taxon>
        <taxon>Rhodospirillaceae</taxon>
        <taxon>Marinibaculum</taxon>
    </lineage>
</organism>
<evidence type="ECO:0000313" key="7">
    <source>
        <dbReference type="EMBL" id="MFC3229763.1"/>
    </source>
</evidence>
<reference evidence="8" key="1">
    <citation type="journal article" date="2019" name="Int. J. Syst. Evol. Microbiol.">
        <title>The Global Catalogue of Microorganisms (GCM) 10K type strain sequencing project: providing services to taxonomists for standard genome sequencing and annotation.</title>
        <authorList>
            <consortium name="The Broad Institute Genomics Platform"/>
            <consortium name="The Broad Institute Genome Sequencing Center for Infectious Disease"/>
            <person name="Wu L."/>
            <person name="Ma J."/>
        </authorList>
    </citation>
    <scope>NUCLEOTIDE SEQUENCE [LARGE SCALE GENOMIC DNA]</scope>
    <source>
        <strain evidence="8">KCTC 42964</strain>
    </source>
</reference>
<evidence type="ECO:0000256" key="2">
    <source>
        <dbReference type="ARBA" id="ARBA00022692"/>
    </source>
</evidence>
<evidence type="ECO:0000256" key="5">
    <source>
        <dbReference type="SAM" id="Phobius"/>
    </source>
</evidence>
<name>A0ABV7L588_9PROT</name>
<proteinExistence type="predicted"/>
<feature type="transmembrane region" description="Helical" evidence="5">
    <location>
        <begin position="199"/>
        <end position="221"/>
    </location>
</feature>
<dbReference type="PANTHER" id="PTHR37958:SF1">
    <property type="entry name" value="SODIUM-POTASSIUM_PROTON ANTIPORTER CHAA"/>
    <property type="match status" value="1"/>
</dbReference>
<dbReference type="InterPro" id="IPR052946">
    <property type="entry name" value="Alkaline_pH_Ca-Antiporter"/>
</dbReference>
<evidence type="ECO:0000256" key="1">
    <source>
        <dbReference type="ARBA" id="ARBA00004141"/>
    </source>
</evidence>
<dbReference type="Proteomes" id="UP001595528">
    <property type="component" value="Unassembled WGS sequence"/>
</dbReference>
<dbReference type="PANTHER" id="PTHR37958">
    <property type="entry name" value="SODIUM-POTASSIUM/PROTON ANTIPORTER CHAA"/>
    <property type="match status" value="1"/>
</dbReference>
<evidence type="ECO:0000259" key="6">
    <source>
        <dbReference type="Pfam" id="PF01699"/>
    </source>
</evidence>
<protein>
    <submittedName>
        <fullName evidence="7">Calcium:proton antiporter</fullName>
    </submittedName>
</protein>
<sequence length="424" mass="44469">MTRPELARGQGAEASDMAAGHHEIEKRGLPGPLSFLREEAGFVAGVAVTVVAMLFADEVHATLDNVALGLPAFLVLFGVMLWCAFGVVRHADSLAVLLGEPYGTLILTLAVIGIEVALIAALMLTGKSSPETARDTMMSVLMIVLCGMVGLTLLLGGWRHIEQSHNLQGATAFLSVLVPLAVLSLILPRYTTTTAEPTFSAAQAIYFSLASIFLYGIFLAMQTVRHGDFFRPPAAPFSSATRHGEEAAEESSVSHDHGDLVLRPTAWHAVMLLGTLLPIILLSKTLAKFVDYGTTELDLPAALGGLLIAILVLTPEGLGAVKAALGNQIQRSVNICLGSALATIGLTVPAVLVIGLVTAQPVVLGLPPAKEILLLLTLGVSIVTFLSGRTNMLLGAVHLVIFATYIVLIFDSPIATPDLPAGAE</sequence>
<keyword evidence="8" id="KW-1185">Reference proteome</keyword>
<feature type="domain" description="Sodium/calcium exchanger membrane region" evidence="6">
    <location>
        <begin position="268"/>
        <end position="409"/>
    </location>
</feature>
<feature type="transmembrane region" description="Helical" evidence="5">
    <location>
        <begin position="369"/>
        <end position="386"/>
    </location>
</feature>
<keyword evidence="3 5" id="KW-1133">Transmembrane helix</keyword>
<accession>A0ABV7L588</accession>
<evidence type="ECO:0000313" key="8">
    <source>
        <dbReference type="Proteomes" id="UP001595528"/>
    </source>
</evidence>
<keyword evidence="4 5" id="KW-0472">Membrane</keyword>